<name>A0A412FJY6_9FIRM</name>
<dbReference type="GO" id="GO:0009401">
    <property type="term" value="P:phosphoenolpyruvate-dependent sugar phosphotransferase system"/>
    <property type="evidence" value="ECO:0007669"/>
    <property type="project" value="UniProtKB-KW"/>
</dbReference>
<dbReference type="InterPro" id="IPR036667">
    <property type="entry name" value="PTS_IIB_sorbose-sp_sf"/>
</dbReference>
<keyword evidence="4" id="KW-0762">Sugar transport</keyword>
<keyword evidence="2" id="KW-0813">Transport</keyword>
<dbReference type="InterPro" id="IPR004720">
    <property type="entry name" value="PTS_IIB_sorbose-sp"/>
</dbReference>
<proteinExistence type="predicted"/>
<dbReference type="Gene3D" id="3.40.35.10">
    <property type="entry name" value="Phosphotransferase system, sorbose subfamily IIB component"/>
    <property type="match status" value="1"/>
</dbReference>
<dbReference type="GO" id="GO:0005737">
    <property type="term" value="C:cytoplasm"/>
    <property type="evidence" value="ECO:0007669"/>
    <property type="project" value="UniProtKB-SubCell"/>
</dbReference>
<dbReference type="SUPFAM" id="SSF52728">
    <property type="entry name" value="PTS IIb component"/>
    <property type="match status" value="1"/>
</dbReference>
<dbReference type="AlphaFoldDB" id="A0A412FJY6"/>
<feature type="domain" description="PTS EIIB type-4" evidence="8">
    <location>
        <begin position="1"/>
        <end position="163"/>
    </location>
</feature>
<evidence type="ECO:0000313" key="10">
    <source>
        <dbReference type="Proteomes" id="UP000284178"/>
    </source>
</evidence>
<comment type="subcellular location">
    <subcellularLocation>
        <location evidence="1">Cytoplasm</location>
    </subcellularLocation>
</comment>
<reference evidence="9 10" key="1">
    <citation type="submission" date="2018-08" db="EMBL/GenBank/DDBJ databases">
        <title>A genome reference for cultivated species of the human gut microbiota.</title>
        <authorList>
            <person name="Zou Y."/>
            <person name="Xue W."/>
            <person name="Luo G."/>
        </authorList>
    </citation>
    <scope>NUCLEOTIDE SEQUENCE [LARGE SCALE GENOMIC DNA]</scope>
    <source>
        <strain evidence="9 10">AF24-29</strain>
    </source>
</reference>
<sequence>MIKLLRIDDRLIHGQVAVYWVNATGADTIVIANDKHATNAMLKMSLTVGKPAGSKMEVLTVAKAVDYLNNAANAKRKILLICGSCEDAETLCAGAAEIKEVDLGGIRFAEGRTSISNQVFLVEDDLRHLDAIAGQGRTVYIQEAPSKPKIPLSEIHSIFEKNKK</sequence>
<evidence type="ECO:0000256" key="4">
    <source>
        <dbReference type="ARBA" id="ARBA00022597"/>
    </source>
</evidence>
<keyword evidence="3" id="KW-0963">Cytoplasm</keyword>
<keyword evidence="6" id="KW-0598">Phosphotransferase system</keyword>
<evidence type="ECO:0000256" key="7">
    <source>
        <dbReference type="ARBA" id="ARBA00022777"/>
    </source>
</evidence>
<evidence type="ECO:0000256" key="1">
    <source>
        <dbReference type="ARBA" id="ARBA00004496"/>
    </source>
</evidence>
<dbReference type="EMBL" id="QRUP01000027">
    <property type="protein sequence ID" value="RGR68467.1"/>
    <property type="molecule type" value="Genomic_DNA"/>
</dbReference>
<organism evidence="9 10">
    <name type="scientific">Holdemania filiformis</name>
    <dbReference type="NCBI Taxonomy" id="61171"/>
    <lineage>
        <taxon>Bacteria</taxon>
        <taxon>Bacillati</taxon>
        <taxon>Bacillota</taxon>
        <taxon>Erysipelotrichia</taxon>
        <taxon>Erysipelotrichales</taxon>
        <taxon>Erysipelotrichaceae</taxon>
        <taxon>Holdemania</taxon>
    </lineage>
</organism>
<dbReference type="Pfam" id="PF03830">
    <property type="entry name" value="PTSIIB_sorb"/>
    <property type="match status" value="1"/>
</dbReference>
<keyword evidence="10" id="KW-1185">Reference proteome</keyword>
<dbReference type="RefSeq" id="WP_006061327.1">
    <property type="nucleotide sequence ID" value="NZ_CABJCV010000027.1"/>
</dbReference>
<dbReference type="GeneID" id="83016868"/>
<evidence type="ECO:0000256" key="3">
    <source>
        <dbReference type="ARBA" id="ARBA00022490"/>
    </source>
</evidence>
<gene>
    <name evidence="9" type="ORF">DWY25_15840</name>
</gene>
<dbReference type="GO" id="GO:0016301">
    <property type="term" value="F:kinase activity"/>
    <property type="evidence" value="ECO:0007669"/>
    <property type="project" value="UniProtKB-KW"/>
</dbReference>
<keyword evidence="7" id="KW-0418">Kinase</keyword>
<evidence type="ECO:0000256" key="6">
    <source>
        <dbReference type="ARBA" id="ARBA00022683"/>
    </source>
</evidence>
<protein>
    <submittedName>
        <fullName evidence="9">PTS mannose/fructose/sorbose transporter subunit IIB</fullName>
    </submittedName>
</protein>
<evidence type="ECO:0000259" key="8">
    <source>
        <dbReference type="PROSITE" id="PS51101"/>
    </source>
</evidence>
<dbReference type="Proteomes" id="UP000284178">
    <property type="component" value="Unassembled WGS sequence"/>
</dbReference>
<accession>A0A412FJY6</accession>
<dbReference type="GO" id="GO:0008982">
    <property type="term" value="F:protein-N(PI)-phosphohistidine-sugar phosphotransferase activity"/>
    <property type="evidence" value="ECO:0007669"/>
    <property type="project" value="InterPro"/>
</dbReference>
<dbReference type="PROSITE" id="PS51101">
    <property type="entry name" value="PTS_EIIB_TYPE_4"/>
    <property type="match status" value="1"/>
</dbReference>
<keyword evidence="5" id="KW-0808">Transferase</keyword>
<evidence type="ECO:0000256" key="2">
    <source>
        <dbReference type="ARBA" id="ARBA00022448"/>
    </source>
</evidence>
<evidence type="ECO:0000256" key="5">
    <source>
        <dbReference type="ARBA" id="ARBA00022679"/>
    </source>
</evidence>
<comment type="caution">
    <text evidence="9">The sequence shown here is derived from an EMBL/GenBank/DDBJ whole genome shotgun (WGS) entry which is preliminary data.</text>
</comment>
<evidence type="ECO:0000313" key="9">
    <source>
        <dbReference type="EMBL" id="RGR68467.1"/>
    </source>
</evidence>